<keyword evidence="3" id="KW-1185">Reference proteome</keyword>
<dbReference type="RefSeq" id="WP_253760363.1">
    <property type="nucleotide sequence ID" value="NZ_BAABKA010000019.1"/>
</dbReference>
<feature type="region of interest" description="Disordered" evidence="1">
    <location>
        <begin position="362"/>
        <end position="381"/>
    </location>
</feature>
<evidence type="ECO:0000313" key="3">
    <source>
        <dbReference type="Proteomes" id="UP001139648"/>
    </source>
</evidence>
<name>A0A9X2KA68_9ACTN</name>
<dbReference type="EMBL" id="JAMZEB010000004">
    <property type="protein sequence ID" value="MCP2365813.1"/>
    <property type="molecule type" value="Genomic_DNA"/>
</dbReference>
<evidence type="ECO:0000256" key="1">
    <source>
        <dbReference type="SAM" id="MobiDB-lite"/>
    </source>
</evidence>
<comment type="caution">
    <text evidence="2">The sequence shown here is derived from an EMBL/GenBank/DDBJ whole genome shotgun (WGS) entry which is preliminary data.</text>
</comment>
<accession>A0A9X2KA68</accession>
<sequence>MSQDVSPPLDPVIPDGHVLAPSKIVWLEVDAYLVGATWHRKDWLRNFHAVGEALARNTEAWMQTRYGMTWETLAAEAGVSRRTLADRLRWRREHGLLAVVQTGSTVETRKGTGWGRWDDELGNIAAEYALIVPVAVLRELYGEFWAEDLGVEDGSCYVEQPERGSQASIVAGPWDEVPWPCETRLTRRAEPQVSSPVEETRTLRLSGLSLSEESLLRVGARCTTAPYPLNATPSTRGERIAAGQRVRDEHQVLRGLSARDLGRLGRPLFELGATLGDLVHVLNTHPVQGQWANPVAALGEHRGGWRGLARLRGLLQARVAAWIGPDGELVAELPSQVLARGREALARGARWRERLETAAAVPEPVRRPEPVHAPSAPPEQVRAGLRERLAAARTSWAAAQESRVPGALLRARRRAAQERDR</sequence>
<organism evidence="2 3">
    <name type="scientific">Nonomuraea thailandensis</name>
    <dbReference type="NCBI Taxonomy" id="1188745"/>
    <lineage>
        <taxon>Bacteria</taxon>
        <taxon>Bacillati</taxon>
        <taxon>Actinomycetota</taxon>
        <taxon>Actinomycetes</taxon>
        <taxon>Streptosporangiales</taxon>
        <taxon>Streptosporangiaceae</taxon>
        <taxon>Nonomuraea</taxon>
    </lineage>
</organism>
<protein>
    <submittedName>
        <fullName evidence="2">Uncharacterized protein</fullName>
    </submittedName>
</protein>
<gene>
    <name evidence="2" type="ORF">HD597_012917</name>
</gene>
<dbReference type="AlphaFoldDB" id="A0A9X2KA68"/>
<evidence type="ECO:0000313" key="2">
    <source>
        <dbReference type="EMBL" id="MCP2365813.1"/>
    </source>
</evidence>
<dbReference type="Proteomes" id="UP001139648">
    <property type="component" value="Unassembled WGS sequence"/>
</dbReference>
<proteinExistence type="predicted"/>
<reference evidence="2" key="1">
    <citation type="submission" date="2022-06" db="EMBL/GenBank/DDBJ databases">
        <title>Sequencing the genomes of 1000 actinobacteria strains.</title>
        <authorList>
            <person name="Klenk H.-P."/>
        </authorList>
    </citation>
    <scope>NUCLEOTIDE SEQUENCE</scope>
    <source>
        <strain evidence="2">DSM 46694</strain>
    </source>
</reference>
<feature type="region of interest" description="Disordered" evidence="1">
    <location>
        <begin position="398"/>
        <end position="421"/>
    </location>
</feature>